<dbReference type="CDD" id="cd00085">
    <property type="entry name" value="HNHc"/>
    <property type="match status" value="1"/>
</dbReference>
<evidence type="ECO:0000313" key="3">
    <source>
        <dbReference type="EMBL" id="QHT15833.1"/>
    </source>
</evidence>
<evidence type="ECO:0000256" key="1">
    <source>
        <dbReference type="SAM" id="MobiDB-lite"/>
    </source>
</evidence>
<name>A0A6C0DH23_9ZZZZ</name>
<feature type="domain" description="HNH endonuclease 5" evidence="2">
    <location>
        <begin position="71"/>
        <end position="112"/>
    </location>
</feature>
<organism evidence="3">
    <name type="scientific">viral metagenome</name>
    <dbReference type="NCBI Taxonomy" id="1070528"/>
    <lineage>
        <taxon>unclassified sequences</taxon>
        <taxon>metagenomes</taxon>
        <taxon>organismal metagenomes</taxon>
    </lineage>
</organism>
<feature type="region of interest" description="Disordered" evidence="1">
    <location>
        <begin position="1"/>
        <end position="24"/>
    </location>
</feature>
<protein>
    <recommendedName>
        <fullName evidence="2">HNH endonuclease 5 domain-containing protein</fullName>
    </recommendedName>
</protein>
<dbReference type="EMBL" id="MN739613">
    <property type="protein sequence ID" value="QHT15833.1"/>
    <property type="molecule type" value="Genomic_DNA"/>
</dbReference>
<dbReference type="Gene3D" id="1.10.30.50">
    <property type="match status" value="1"/>
</dbReference>
<feature type="compositionally biased region" description="Basic and acidic residues" evidence="1">
    <location>
        <begin position="7"/>
        <end position="18"/>
    </location>
</feature>
<reference evidence="3" key="1">
    <citation type="journal article" date="2020" name="Nature">
        <title>Giant virus diversity and host interactions through global metagenomics.</title>
        <authorList>
            <person name="Schulz F."/>
            <person name="Roux S."/>
            <person name="Paez-Espino D."/>
            <person name="Jungbluth S."/>
            <person name="Walsh D.A."/>
            <person name="Denef V.J."/>
            <person name="McMahon K.D."/>
            <person name="Konstantinidis K.T."/>
            <person name="Eloe-Fadrosh E.A."/>
            <person name="Kyrpides N.C."/>
            <person name="Woyke T."/>
        </authorList>
    </citation>
    <scope>NUCLEOTIDE SEQUENCE</scope>
    <source>
        <strain evidence="3">GVMAG-M-3300023174-176</strain>
    </source>
</reference>
<dbReference type="AlphaFoldDB" id="A0A6C0DH23"/>
<accession>A0A6C0DH23</accession>
<evidence type="ECO:0000259" key="2">
    <source>
        <dbReference type="Pfam" id="PF14279"/>
    </source>
</evidence>
<proteinExistence type="predicted"/>
<dbReference type="InterPro" id="IPR003615">
    <property type="entry name" value="HNH_nuc"/>
</dbReference>
<dbReference type="InterPro" id="IPR029471">
    <property type="entry name" value="HNH_5"/>
</dbReference>
<dbReference type="Pfam" id="PF14279">
    <property type="entry name" value="HNH_5"/>
    <property type="match status" value="1"/>
</dbReference>
<sequence length="144" mass="16492">MLLRSRRVLDGSKPEPRKPYKKMPPKRLTTIKSVKGIKHQTKATIPKALREQVWIKTMGHRFEGKCPVTWCANQINVFNFQSGHCIPESKGGATTIDNLVPICDRCNASMSNQYTVDEWSTAFQGRPSRSFLQRLCCCFFQSNR</sequence>